<accession>A0A5J6VLV5</accession>
<name>A0A5J6VLV5_9VIRU</name>
<organism evidence="1">
    <name type="scientific">Megaviridae environmental sample</name>
    <dbReference type="NCBI Taxonomy" id="1737588"/>
    <lineage>
        <taxon>Viruses</taxon>
        <taxon>Varidnaviria</taxon>
        <taxon>Bamfordvirae</taxon>
        <taxon>Nucleocytoviricota</taxon>
        <taxon>Megaviricetes</taxon>
        <taxon>Imitervirales</taxon>
        <taxon>Mimiviridae</taxon>
        <taxon>environmental samples</taxon>
    </lineage>
</organism>
<proteinExistence type="predicted"/>
<protein>
    <submittedName>
        <fullName evidence="1">Uncharacterized protein</fullName>
    </submittedName>
</protein>
<evidence type="ECO:0000313" key="1">
    <source>
        <dbReference type="EMBL" id="QFG74451.1"/>
    </source>
</evidence>
<sequence>MIYHELNGDKNFIHNKNELKKVYDVIANDIDHTNGTIKNNGYIFNNFSGDITKNIKWTWCINKQSFELFNKCVENLNDVINTNFNDNFTLFGCSFITLFEKEVSETHFHLDANSQYDTKDSSSILTLIFPLYISDGMGGLEFQYNNKVNVYNYNENKLFVWDACKLNHRTQPYSLPTKTRRVLVSLNYVNDNEWAKRSIYNTLKCQGNKTF</sequence>
<dbReference type="EMBL" id="MN448288">
    <property type="protein sequence ID" value="QFG74451.1"/>
    <property type="molecule type" value="Genomic_DNA"/>
</dbReference>
<reference evidence="1" key="1">
    <citation type="journal article" date="2019" name="Philos. Trans. R. Soc. Lond., B, Biol. Sci.">
        <title>Targeted metagenomic recovery of four divergent viruses reveals shared and distinctive characteristics of giant viruses of marine eukaryotes.</title>
        <authorList>
            <person name="Needham D.M."/>
            <person name="Poirier C."/>
            <person name="Hehenberger E."/>
            <person name="Jimenez V."/>
            <person name="Swalwell J.E."/>
            <person name="Santoro A.E."/>
            <person name="Worden A.Z."/>
        </authorList>
    </citation>
    <scope>NUCLEOTIDE SEQUENCE</scope>
    <source>
        <strain evidence="1">MPacV-611</strain>
    </source>
</reference>